<evidence type="ECO:0000259" key="1">
    <source>
        <dbReference type="Pfam" id="PF00561"/>
    </source>
</evidence>
<dbReference type="Gene3D" id="3.40.50.1820">
    <property type="entry name" value="alpha/beta hydrolase"/>
    <property type="match status" value="1"/>
</dbReference>
<protein>
    <recommendedName>
        <fullName evidence="1">AB hydrolase-1 domain-containing protein</fullName>
    </recommendedName>
</protein>
<proteinExistence type="predicted"/>
<dbReference type="KEGG" id="upl:DSM104440_02555"/>
<dbReference type="PANTHER" id="PTHR37946:SF1">
    <property type="entry name" value="SLL1969 PROTEIN"/>
    <property type="match status" value="1"/>
</dbReference>
<accession>A0A6M4H7U9</accession>
<dbReference type="InterPro" id="IPR029058">
    <property type="entry name" value="AB_hydrolase_fold"/>
</dbReference>
<reference evidence="2 3" key="1">
    <citation type="submission" date="2020-04" db="EMBL/GenBank/DDBJ databases">
        <title>Usitatibacter rugosus gen. nov., sp. nov. and Usitatibacter palustris sp. nov., novel members of Usitatibacteraceae fam. nov. within the order Nitrosomonadales isolated from soil.</title>
        <authorList>
            <person name="Huber K.J."/>
            <person name="Neumann-Schaal M."/>
            <person name="Geppert A."/>
            <person name="Luckner M."/>
            <person name="Wanner G."/>
            <person name="Overmann J."/>
        </authorList>
    </citation>
    <scope>NUCLEOTIDE SEQUENCE [LARGE SCALE GENOMIC DNA]</scope>
    <source>
        <strain evidence="2 3">Swamp67</strain>
    </source>
</reference>
<dbReference type="SUPFAM" id="SSF53474">
    <property type="entry name" value="alpha/beta-Hydrolases"/>
    <property type="match status" value="1"/>
</dbReference>
<dbReference type="InParanoid" id="A0A6M4H7U9"/>
<dbReference type="Proteomes" id="UP000503096">
    <property type="component" value="Chromosome"/>
</dbReference>
<dbReference type="AlphaFoldDB" id="A0A6M4H7U9"/>
<dbReference type="EMBL" id="CP053073">
    <property type="protein sequence ID" value="QJR15729.1"/>
    <property type="molecule type" value="Genomic_DNA"/>
</dbReference>
<gene>
    <name evidence="2" type="ORF">DSM104440_02555</name>
</gene>
<dbReference type="InterPro" id="IPR000073">
    <property type="entry name" value="AB_hydrolase_1"/>
</dbReference>
<name>A0A6M4H7U9_9PROT</name>
<organism evidence="2 3">
    <name type="scientific">Usitatibacter palustris</name>
    <dbReference type="NCBI Taxonomy" id="2732487"/>
    <lineage>
        <taxon>Bacteria</taxon>
        <taxon>Pseudomonadati</taxon>
        <taxon>Pseudomonadota</taxon>
        <taxon>Betaproteobacteria</taxon>
        <taxon>Nitrosomonadales</taxon>
        <taxon>Usitatibacteraceae</taxon>
        <taxon>Usitatibacter</taxon>
    </lineage>
</organism>
<evidence type="ECO:0000313" key="2">
    <source>
        <dbReference type="EMBL" id="QJR15729.1"/>
    </source>
</evidence>
<feature type="domain" description="AB hydrolase-1" evidence="1">
    <location>
        <begin position="212"/>
        <end position="315"/>
    </location>
</feature>
<sequence>MRPGLCLALAFGFVAGGCVFRDVREQQREIDAACVVAGSVATQDELQGPIVVTLARRADDGAWRAVDNFVLEGKGRWVFVAPPGAYGLAAFEDVNRDLQYQPGEAFALIDPSGPIRCTAGARLTDFTLRVPEKSEGRLDATFDVSRLEPRDPSSREYATLGQLTSLGEVTALSHARFDDDNARSGMWRPLDFVVAGYAGVYFLEPYDPRKIPVLFVHGINGTPANFSYLIEHLDRTRFQPWVYYYPSGAHLGNVARHLDQSIVKLSLRHDVRRIAVVAHSMGGLVARGFVLQHQGRADPTQIVAFVTISTPWNGHAAAELGVKNAPAVVRAWEDIAPGSEYLRGLYARPVPGEPPHHLIFTFERRASSFGPSDDQTVTVASQLAAPAQRNATRVYGFDATHMSVLRDPEAAALVNQVLSRALDPAR</sequence>
<dbReference type="PANTHER" id="PTHR37946">
    <property type="entry name" value="SLL1969 PROTEIN"/>
    <property type="match status" value="1"/>
</dbReference>
<dbReference type="RefSeq" id="WP_171163271.1">
    <property type="nucleotide sequence ID" value="NZ_CP053073.1"/>
</dbReference>
<keyword evidence="3" id="KW-1185">Reference proteome</keyword>
<dbReference type="PROSITE" id="PS51257">
    <property type="entry name" value="PROKAR_LIPOPROTEIN"/>
    <property type="match status" value="1"/>
</dbReference>
<dbReference type="Pfam" id="PF00561">
    <property type="entry name" value="Abhydrolase_1"/>
    <property type="match status" value="1"/>
</dbReference>
<evidence type="ECO:0000313" key="3">
    <source>
        <dbReference type="Proteomes" id="UP000503096"/>
    </source>
</evidence>